<evidence type="ECO:0000256" key="4">
    <source>
        <dbReference type="ARBA" id="ARBA00023157"/>
    </source>
</evidence>
<dbReference type="InterPro" id="IPR035976">
    <property type="entry name" value="Sushi/SCR/CCP_sf"/>
</dbReference>
<feature type="domain" description="Sushi" evidence="7">
    <location>
        <begin position="291"/>
        <end position="349"/>
    </location>
</feature>
<gene>
    <name evidence="8" type="primary">PLG</name>
</gene>
<reference evidence="9" key="1">
    <citation type="journal article" date="2018" name="PLoS ONE">
        <title>Chinook salmon (Oncorhynchus tshawytscha) genome and transcriptome.</title>
        <authorList>
            <person name="Christensen K.A."/>
            <person name="Leong J.S."/>
            <person name="Sakhrani D."/>
            <person name="Biagi C.A."/>
            <person name="Minkley D.R."/>
            <person name="Withler R.E."/>
            <person name="Rondeau E.B."/>
            <person name="Koop B.F."/>
            <person name="Devlin R.H."/>
        </authorList>
    </citation>
    <scope>NUCLEOTIDE SEQUENCE [LARGE SCALE GENOMIC DNA]</scope>
</reference>
<dbReference type="Proteomes" id="UP000694402">
    <property type="component" value="Unassembled WGS sequence"/>
</dbReference>
<evidence type="ECO:0000256" key="6">
    <source>
        <dbReference type="SAM" id="SignalP"/>
    </source>
</evidence>
<feature type="domain" description="Sushi" evidence="7">
    <location>
        <begin position="225"/>
        <end position="290"/>
    </location>
</feature>
<evidence type="ECO:0000259" key="7">
    <source>
        <dbReference type="PROSITE" id="PS50923"/>
    </source>
</evidence>
<feature type="domain" description="Sushi" evidence="7">
    <location>
        <begin position="476"/>
        <end position="534"/>
    </location>
</feature>
<evidence type="ECO:0000256" key="5">
    <source>
        <dbReference type="PROSITE-ProRule" id="PRU00302"/>
    </source>
</evidence>
<dbReference type="SMART" id="SM00032">
    <property type="entry name" value="CCP"/>
    <property type="match status" value="14"/>
</dbReference>
<protein>
    <recommendedName>
        <fullName evidence="7">Sushi domain-containing protein</fullName>
    </recommendedName>
</protein>
<feature type="domain" description="Sushi" evidence="7">
    <location>
        <begin position="410"/>
        <end position="475"/>
    </location>
</feature>
<feature type="disulfide bond" evidence="5">
    <location>
        <begin position="505"/>
        <end position="532"/>
    </location>
</feature>
<keyword evidence="4 5" id="KW-1015">Disulfide bond</keyword>
<feature type="domain" description="Sushi" evidence="7">
    <location>
        <begin position="165"/>
        <end position="224"/>
    </location>
</feature>
<keyword evidence="2 5" id="KW-0768">Sushi</keyword>
<feature type="signal peptide" evidence="6">
    <location>
        <begin position="1"/>
        <end position="36"/>
    </location>
</feature>
<feature type="disulfide bond" evidence="5">
    <location>
        <begin position="722"/>
        <end position="765"/>
    </location>
</feature>
<dbReference type="PROSITE" id="PS50923">
    <property type="entry name" value="SUSHI"/>
    <property type="match status" value="11"/>
</dbReference>
<proteinExistence type="predicted"/>
<feature type="domain" description="Sushi" evidence="7">
    <location>
        <begin position="837"/>
        <end position="895"/>
    </location>
</feature>
<feature type="domain" description="Sushi" evidence="7">
    <location>
        <begin position="660"/>
        <end position="717"/>
    </location>
</feature>
<organism evidence="8 9">
    <name type="scientific">Oncorhynchus tshawytscha</name>
    <name type="common">Chinook salmon</name>
    <name type="synonym">Salmo tshawytscha</name>
    <dbReference type="NCBI Taxonomy" id="74940"/>
    <lineage>
        <taxon>Eukaryota</taxon>
        <taxon>Metazoa</taxon>
        <taxon>Chordata</taxon>
        <taxon>Craniata</taxon>
        <taxon>Vertebrata</taxon>
        <taxon>Euteleostomi</taxon>
        <taxon>Actinopterygii</taxon>
        <taxon>Neopterygii</taxon>
        <taxon>Teleostei</taxon>
        <taxon>Protacanthopterygii</taxon>
        <taxon>Salmoniformes</taxon>
        <taxon>Salmonidae</taxon>
        <taxon>Salmoninae</taxon>
        <taxon>Oncorhynchus</taxon>
    </lineage>
</organism>
<reference evidence="8" key="2">
    <citation type="submission" date="2025-08" db="UniProtKB">
        <authorList>
            <consortium name="Ensembl"/>
        </authorList>
    </citation>
    <scope>IDENTIFICATION</scope>
</reference>
<evidence type="ECO:0000313" key="8">
    <source>
        <dbReference type="Ensembl" id="ENSOTSP00005144976.1"/>
    </source>
</evidence>
<dbReference type="SUPFAM" id="SSF57535">
    <property type="entry name" value="Complement control module/SCR domain"/>
    <property type="match status" value="12"/>
</dbReference>
<reference evidence="8" key="3">
    <citation type="submission" date="2025-09" db="UniProtKB">
        <authorList>
            <consortium name="Ensembl"/>
        </authorList>
    </citation>
    <scope>IDENTIFICATION</scope>
</reference>
<dbReference type="Ensembl" id="ENSOTST00005127869.1">
    <property type="protein sequence ID" value="ENSOTSP00005144976.1"/>
    <property type="gene ID" value="ENSOTSG00005078236.1"/>
</dbReference>
<name>A0AAZ3RU31_ONCTS</name>
<keyword evidence="3 6" id="KW-0732">Signal</keyword>
<comment type="caution">
    <text evidence="5">Lacks conserved residue(s) required for the propagation of feature annotation.</text>
</comment>
<feature type="chain" id="PRO_5044310929" description="Sushi domain-containing protein" evidence="6">
    <location>
        <begin position="37"/>
        <end position="984"/>
    </location>
</feature>
<feature type="domain" description="Sushi" evidence="7">
    <location>
        <begin position="535"/>
        <end position="594"/>
    </location>
</feature>
<feature type="disulfide bond" evidence="5">
    <location>
        <begin position="320"/>
        <end position="347"/>
    </location>
</feature>
<dbReference type="AlphaFoldDB" id="A0AAZ3RU31"/>
<comment type="subcellular location">
    <subcellularLocation>
        <location evidence="1">Virion</location>
    </subcellularLocation>
</comment>
<dbReference type="InterPro" id="IPR051503">
    <property type="entry name" value="ComplSys_Reg/VirEntry_Med"/>
</dbReference>
<dbReference type="CDD" id="cd00033">
    <property type="entry name" value="CCP"/>
    <property type="match status" value="5"/>
</dbReference>
<accession>A0AAZ3RU31</accession>
<feature type="domain" description="Sushi" evidence="7">
    <location>
        <begin position="720"/>
        <end position="779"/>
    </location>
</feature>
<dbReference type="PANTHER" id="PTHR45785">
    <property type="entry name" value="COMPLEMENT FACTOR H-RELATED"/>
    <property type="match status" value="1"/>
</dbReference>
<dbReference type="Pfam" id="PF00084">
    <property type="entry name" value="Sushi"/>
    <property type="match status" value="12"/>
</dbReference>
<dbReference type="PANTHER" id="PTHR45785:SF2">
    <property type="entry name" value="COMPLEMENT FACTOR H-RELATED"/>
    <property type="match status" value="1"/>
</dbReference>
<sequence length="984" mass="111353">MFYSFHFYCIYHLINMKSSLTLLCLVVWVNVDASSAQTEVKCNLSLPPTRGTSYRPADRNLFLPDERVTVTCDSGFWNSFSHQTENTITCKEDGKWLSSTTDCERITCGDPRDPLVSSPYYWQRGQLRGTQRYNCRTGFKTTNARGVATCTSDGSWTPEPLCEEITCDKPDILNAVIKDPKTRYKINDLLTYECKMYYELLDSTTRPTATCTTNGWTKTLGCKEVKCNLSLPPTRGTSYRPADRNLFLPDERVTVTCDSGFWNSFSHQTENTITCKEDGKWSSSTTDCERITCGDPRDPLVSSPYYWQRGQLRGTQRYNCRTGFKTTNARGVATCTSDGSWTPEPLCEEITCDKSDILNAVIKDPKTRYKINDLLTYECKMYYELLDSTTRPTATCTTNGWTKTLGCKEVKCNLSLPPTRGTSYRPADRNLFLPDERVTVTCDSGFWNSFSHQTENTITCKEDGKWSSSTTDCERITCGDPRDPLVSSPYYWQRGQLRGTQRYNCRSGFKTTNARGVATCTSDGSWTPEPLCEEITCDKPDILNAVIKDPKTRYKINDLLTYECKMYYELLDSTTRPTATCTTNGWTKTLGCKEIEGACINPTVMNGFLVQSNVRNVDPRKSKIYSSCNVGFKPSTGGWWGEATCTEGTWSGILECIDQSQCVRIPVIPNTRKVPHSEVYNNEQTVTIDCKVGYTSENKTIKCKDGEWQTPLPACTLQGVPCDPPPKVENAIVKILYKNKYIEGFEVNYECRKSFEIEGHKKLTCENGRWTTSPPTCKQYCGKPEGTGGRIEIPDQVLERYENGNQIDYTCISPYKGPGGKATCKNGEWHMPVECNATCPDPPPITNGDFTKEKRDVEGVITEVSYQCSRQYTLSFTGSIRCLNGKWPSPPKCLWPCEISTFDAEYNLQNLPKNDYTAHGEKKTLQCKEGYYHKFKRYSLWNIEEIEVKCDDGELQYGEHIPICKFMSCKGTPISVIILSTLRV</sequence>
<evidence type="ECO:0000256" key="3">
    <source>
        <dbReference type="ARBA" id="ARBA00022729"/>
    </source>
</evidence>
<dbReference type="Gene3D" id="2.10.70.10">
    <property type="entry name" value="Complement Module, domain 1"/>
    <property type="match status" value="14"/>
</dbReference>
<keyword evidence="9" id="KW-1185">Reference proteome</keyword>
<dbReference type="GeneTree" id="ENSGT00940000154386"/>
<feature type="domain" description="Sushi" evidence="7">
    <location>
        <begin position="40"/>
        <end position="105"/>
    </location>
</feature>
<evidence type="ECO:0000313" key="9">
    <source>
        <dbReference type="Proteomes" id="UP000694402"/>
    </source>
</evidence>
<dbReference type="InterPro" id="IPR000436">
    <property type="entry name" value="Sushi_SCR_CCP_dom"/>
</dbReference>
<evidence type="ECO:0000256" key="2">
    <source>
        <dbReference type="ARBA" id="ARBA00022659"/>
    </source>
</evidence>
<feature type="domain" description="Sushi" evidence="7">
    <location>
        <begin position="106"/>
        <end position="164"/>
    </location>
</feature>
<feature type="disulfide bond" evidence="5">
    <location>
        <begin position="839"/>
        <end position="882"/>
    </location>
</feature>
<feature type="disulfide bond" evidence="5">
    <location>
        <begin position="135"/>
        <end position="162"/>
    </location>
</feature>
<evidence type="ECO:0000256" key="1">
    <source>
        <dbReference type="ARBA" id="ARBA00004328"/>
    </source>
</evidence>